<dbReference type="Pfam" id="PF10082">
    <property type="entry name" value="BBP2_2"/>
    <property type="match status" value="1"/>
</dbReference>
<keyword evidence="2" id="KW-1185">Reference proteome</keyword>
<dbReference type="InterPro" id="IPR018759">
    <property type="entry name" value="BBP2_2"/>
</dbReference>
<dbReference type="STRING" id="34027.SAMN05421829_104129"/>
<dbReference type="NCBIfam" id="TIGR03014">
    <property type="entry name" value="EpsL"/>
    <property type="match status" value="1"/>
</dbReference>
<evidence type="ECO:0000313" key="2">
    <source>
        <dbReference type="Proteomes" id="UP000186819"/>
    </source>
</evidence>
<name>A0A1N6SKL3_9RHOO</name>
<dbReference type="InterPro" id="IPR036709">
    <property type="entry name" value="Autotransporte_beta_dom_sf"/>
</dbReference>
<dbReference type="OrthoDB" id="8576304at2"/>
<dbReference type="Gene3D" id="2.40.128.130">
    <property type="entry name" value="Autotransporter beta-domain"/>
    <property type="match status" value="1"/>
</dbReference>
<dbReference type="AlphaFoldDB" id="A0A1N6SKL3"/>
<evidence type="ECO:0000313" key="1">
    <source>
        <dbReference type="EMBL" id="SIQ41630.1"/>
    </source>
</evidence>
<organism evidence="1 2">
    <name type="scientific">Aromatoleum tolulyticum</name>
    <dbReference type="NCBI Taxonomy" id="34027"/>
    <lineage>
        <taxon>Bacteria</taxon>
        <taxon>Pseudomonadati</taxon>
        <taxon>Pseudomonadota</taxon>
        <taxon>Betaproteobacteria</taxon>
        <taxon>Rhodocyclales</taxon>
        <taxon>Rhodocyclaceae</taxon>
        <taxon>Aromatoleum</taxon>
    </lineage>
</organism>
<sequence length="392" mass="44320">MCAITLTSMFLHESAGADEGDALNFDVSQSIRYESNLFRLADDERAPENKAHDTVSETGIGMKFDRHYGRQRLLADLNLVSARYAIHGDLDHDRPDAKLAWEWGLGDRWSGELSHAYRETLTGFDEAGGTRRNMNAYTRTHASADYWWHPRWAVGMGFAHTRSRFERSDADVAEFDADTVDVNLTYRPPTGNRVVLTLRDTEGEYPDRPEVTGSIRDYRQQEVRLGGEWRLSGATRVSGFIGRTRVSYRLAPERDFTGTIGRIGVVWDATAKTSVELSVRREIGARQDLAANYAVTEAVRLVPKWEVTDKVTLGAGLEWRRRDYRGDPELLGGGVVRERPADNSYRYGLTAEYRPLRALSFAFGVQRQVRDGSRSLSGYSANTADVSMRFRF</sequence>
<gene>
    <name evidence="1" type="ORF">SAMN05421829_104129</name>
</gene>
<proteinExistence type="predicted"/>
<reference evidence="2" key="1">
    <citation type="submission" date="2017-01" db="EMBL/GenBank/DDBJ databases">
        <authorList>
            <person name="Varghese N."/>
            <person name="Submissions S."/>
        </authorList>
    </citation>
    <scope>NUCLEOTIDE SEQUENCE [LARGE SCALE GENOMIC DNA]</scope>
    <source>
        <strain evidence="2">ATCC 51758</strain>
    </source>
</reference>
<dbReference type="SUPFAM" id="SSF56935">
    <property type="entry name" value="Porins"/>
    <property type="match status" value="1"/>
</dbReference>
<dbReference type="EMBL" id="FTMD01000004">
    <property type="protein sequence ID" value="SIQ41630.1"/>
    <property type="molecule type" value="Genomic_DNA"/>
</dbReference>
<dbReference type="InterPro" id="IPR017465">
    <property type="entry name" value="EpsL_proteobac"/>
</dbReference>
<protein>
    <submittedName>
        <fullName evidence="1">Exopolysaccharide biosynthesis operon protein EpsL</fullName>
    </submittedName>
</protein>
<accession>A0A1N6SKL3</accession>
<dbReference type="Proteomes" id="UP000186819">
    <property type="component" value="Unassembled WGS sequence"/>
</dbReference>